<dbReference type="InterPro" id="IPR057670">
    <property type="entry name" value="SH3_retrovirus"/>
</dbReference>
<sequence>MKIHTTTSIKQTQQAQHNSNTLIQFNINAYSQEGGYDVWAIKIGTYQAHTRKCAERKRTKEHGTPATGRIPEDHLAKFIRYRNSQKAMRDLPKSSQSTRDHGCRMNKPGIGIDSLSFDDLYNNLRVFEMIVKSLLHQSTNLPMLAFCLVNTANFHTWFMRTIDQADEYDLKHGLEMASSNDINENQKVLQQTGRKLNLMQKEPIKEKNRRRDGWNSEIEIGNRTGKKRVLKYRVTVDGEKHLTGQLIQKMMKRHNGGPVALEVVEVYSGRLKIQTGKLDFEGWFSWVFFLRTKDETSGILKDFIRQIENQLNQKVKTIRCDNGTEFKNKDVIEFCGSKGIKREYSNARTPQQNGVAERKNRTLIEAARTMLADSFLPNTFWAEAVSTACYVLNRVLVTKPHNKTPYELLTGKIPIISYIRPFGCHVTILNTIDHLGKFAGKSDEGFLVGYSLQSKAFRVYNLETKRVEENLHITFLENKPNVAGKGPTWLFDLDYLTDSMNYHPVRSENQANLHAGQQEANQNAGTEDIIDAGDSEKEDESAQDCFVLPIWPSYSSTITPALKTDEKREGPREEEQVFLDELERLKRQEKEANEEAEALRKEFAQETENLVLKEGAARASSTNIFSTVSTPAKASSTNLVNTVSTPVSTASPHEGLTLSDPTNPEQDDSEIPPLEDIYQNSSDGIFTTSSYDDEGAVADFTNLETVVNVSPIPTSRIHSSHPSALILGDPTSAVQTRSKVNKSSGAHAFVSYVQKQRRNNHMDFQYCLFACFLSQNEPKKISEALEDESWVDAMQEELLQFKIQKVWVLVDLPYGKKAIGTKWVYRNKKDERGVVVRNKARLVAQGHRQEEGIDYDEVFAPVARIEAIRIFLAFASYMGFIVYQMDVKSAFLYGKIDEEVYVSQPPGFLDPKYILQMNGYRRGTIDKTLFIKKDKNDIILVQVYVDDIIFGLQMKSGLCAVLDSDYAGANLDRKSKSGGCQFLGRRLISWQCKKRLYGYLLIQRQNMLRCCKLLWRVLWIQNQMLDYGFNFINTQIYIDNESTICIIKNPIYHSKTKNIAIRHHFIRDAYEKKLIQVPVLGCFYWDDKSISCIGLMGGNLDVLLASCLPTLFILGSAIFCYRQCKVSTAGQSLYRYRDVEEKYRQRRLMGMPKFHEIIDFLTRSSIHHALTGKSQLYLLLCCKPSEDEGSGGNLEVSDQAKEIQHLKAQIKKLKKQAKPVVKHHRAWMKSVSLKQRLARKKSSKKQWVHRESVSKQGRKFAKGEPSVHKDPLFDEIPKDTLDYMETEVAQDVGRTRDVVDEEKENDEDVLTTEDVLSTAQQKVSTDKEKVSTDRPKVSTDRQKDSTDEQNEGTDISKKSQENSKKKGQAQTRELEEYKKKPKNQSRS</sequence>
<feature type="compositionally biased region" description="Acidic residues" evidence="4">
    <location>
        <begin position="1299"/>
        <end position="1311"/>
    </location>
</feature>
<feature type="region of interest" description="Disordered" evidence="4">
    <location>
        <begin position="1288"/>
        <end position="1387"/>
    </location>
</feature>
<feature type="compositionally biased region" description="Basic and acidic residues" evidence="4">
    <location>
        <begin position="1324"/>
        <end position="1346"/>
    </location>
</feature>
<evidence type="ECO:0000313" key="7">
    <source>
        <dbReference type="Proteomes" id="UP001151760"/>
    </source>
</evidence>
<dbReference type="InterPro" id="IPR043502">
    <property type="entry name" value="DNA/RNA_pol_sf"/>
</dbReference>
<keyword evidence="7" id="KW-1185">Reference proteome</keyword>
<feature type="region of interest" description="Disordered" evidence="4">
    <location>
        <begin position="1238"/>
        <end position="1274"/>
    </location>
</feature>
<feature type="compositionally biased region" description="Basic residues" evidence="4">
    <location>
        <begin position="1238"/>
        <end position="1247"/>
    </location>
</feature>
<organism evidence="6 7">
    <name type="scientific">Tanacetum coccineum</name>
    <dbReference type="NCBI Taxonomy" id="301880"/>
    <lineage>
        <taxon>Eukaryota</taxon>
        <taxon>Viridiplantae</taxon>
        <taxon>Streptophyta</taxon>
        <taxon>Embryophyta</taxon>
        <taxon>Tracheophyta</taxon>
        <taxon>Spermatophyta</taxon>
        <taxon>Magnoliopsida</taxon>
        <taxon>eudicotyledons</taxon>
        <taxon>Gunneridae</taxon>
        <taxon>Pentapetalae</taxon>
        <taxon>asterids</taxon>
        <taxon>campanulids</taxon>
        <taxon>Asterales</taxon>
        <taxon>Asteraceae</taxon>
        <taxon>Asteroideae</taxon>
        <taxon>Anthemideae</taxon>
        <taxon>Anthemidinae</taxon>
        <taxon>Tanacetum</taxon>
    </lineage>
</organism>
<dbReference type="PROSITE" id="PS50994">
    <property type="entry name" value="INTEGRASE"/>
    <property type="match status" value="1"/>
</dbReference>
<dbReference type="PANTHER" id="PTHR42648:SF32">
    <property type="entry name" value="RIBONUCLEASE H-LIKE DOMAIN, GAG-PRE-INTEGRASE DOMAIN PROTEIN-RELATED"/>
    <property type="match status" value="1"/>
</dbReference>
<gene>
    <name evidence="6" type="ORF">Tco_0876248</name>
</gene>
<feature type="compositionally biased region" description="Polar residues" evidence="4">
    <location>
        <begin position="1314"/>
        <end position="1323"/>
    </location>
</feature>
<dbReference type="Gene3D" id="3.30.420.10">
    <property type="entry name" value="Ribonuclease H-like superfamily/Ribonuclease H"/>
    <property type="match status" value="1"/>
</dbReference>
<reference evidence="6" key="2">
    <citation type="submission" date="2022-01" db="EMBL/GenBank/DDBJ databases">
        <authorList>
            <person name="Yamashiro T."/>
            <person name="Shiraishi A."/>
            <person name="Satake H."/>
            <person name="Nakayama K."/>
        </authorList>
    </citation>
    <scope>NUCLEOTIDE SEQUENCE</scope>
</reference>
<keyword evidence="2" id="KW-0378">Hydrolase</keyword>
<evidence type="ECO:0000256" key="2">
    <source>
        <dbReference type="ARBA" id="ARBA00022801"/>
    </source>
</evidence>
<protein>
    <submittedName>
        <fullName evidence="6">Ribonuclease H-like domain-containing protein</fullName>
    </submittedName>
</protein>
<name>A0ABQ5BUG8_9ASTR</name>
<evidence type="ECO:0000256" key="4">
    <source>
        <dbReference type="SAM" id="MobiDB-lite"/>
    </source>
</evidence>
<dbReference type="InterPro" id="IPR012337">
    <property type="entry name" value="RNaseH-like_sf"/>
</dbReference>
<keyword evidence="1" id="KW-0479">Metal-binding</keyword>
<feature type="region of interest" description="Disordered" evidence="4">
    <location>
        <begin position="643"/>
        <end position="668"/>
    </location>
</feature>
<dbReference type="InterPro" id="IPR001584">
    <property type="entry name" value="Integrase_cat-core"/>
</dbReference>
<dbReference type="SUPFAM" id="SSF53098">
    <property type="entry name" value="Ribonuclease H-like"/>
    <property type="match status" value="1"/>
</dbReference>
<dbReference type="Pfam" id="PF25597">
    <property type="entry name" value="SH3_retrovirus"/>
    <property type="match status" value="1"/>
</dbReference>
<dbReference type="Pfam" id="PF07727">
    <property type="entry name" value="RVT_2"/>
    <property type="match status" value="1"/>
</dbReference>
<feature type="compositionally biased region" description="Basic and acidic residues" evidence="4">
    <location>
        <begin position="1261"/>
        <end position="1274"/>
    </location>
</feature>
<dbReference type="InterPro" id="IPR039537">
    <property type="entry name" value="Retrotran_Ty1/copia-like"/>
</dbReference>
<feature type="compositionally biased region" description="Basic and acidic residues" evidence="4">
    <location>
        <begin position="1354"/>
        <end position="1364"/>
    </location>
</feature>
<reference evidence="6" key="1">
    <citation type="journal article" date="2022" name="Int. J. Mol. Sci.">
        <title>Draft Genome of Tanacetum Coccineum: Genomic Comparison of Closely Related Tanacetum-Family Plants.</title>
        <authorList>
            <person name="Yamashiro T."/>
            <person name="Shiraishi A."/>
            <person name="Nakayama K."/>
            <person name="Satake H."/>
        </authorList>
    </citation>
    <scope>NUCLEOTIDE SEQUENCE</scope>
</reference>
<dbReference type="PANTHER" id="PTHR42648">
    <property type="entry name" value="TRANSPOSASE, PUTATIVE-RELATED"/>
    <property type="match status" value="1"/>
</dbReference>
<evidence type="ECO:0000313" key="6">
    <source>
        <dbReference type="EMBL" id="GJT17542.1"/>
    </source>
</evidence>
<accession>A0ABQ5BUG8</accession>
<dbReference type="InterPro" id="IPR036397">
    <property type="entry name" value="RNaseH_sf"/>
</dbReference>
<evidence type="ECO:0000256" key="3">
    <source>
        <dbReference type="SAM" id="Coils"/>
    </source>
</evidence>
<evidence type="ECO:0000256" key="1">
    <source>
        <dbReference type="ARBA" id="ARBA00022723"/>
    </source>
</evidence>
<dbReference type="CDD" id="cd09272">
    <property type="entry name" value="RNase_HI_RT_Ty1"/>
    <property type="match status" value="1"/>
</dbReference>
<dbReference type="SUPFAM" id="SSF56672">
    <property type="entry name" value="DNA/RNA polymerases"/>
    <property type="match status" value="1"/>
</dbReference>
<dbReference type="EMBL" id="BQNB010013566">
    <property type="protein sequence ID" value="GJT17542.1"/>
    <property type="molecule type" value="Genomic_DNA"/>
</dbReference>
<evidence type="ECO:0000259" key="5">
    <source>
        <dbReference type="PROSITE" id="PS50994"/>
    </source>
</evidence>
<keyword evidence="3" id="KW-0175">Coiled coil</keyword>
<comment type="caution">
    <text evidence="6">The sequence shown here is derived from an EMBL/GenBank/DDBJ whole genome shotgun (WGS) entry which is preliminary data.</text>
</comment>
<dbReference type="InterPro" id="IPR013103">
    <property type="entry name" value="RVT_2"/>
</dbReference>
<feature type="domain" description="Integrase catalytic" evidence="5">
    <location>
        <begin position="299"/>
        <end position="413"/>
    </location>
</feature>
<proteinExistence type="predicted"/>
<dbReference type="Proteomes" id="UP001151760">
    <property type="component" value="Unassembled WGS sequence"/>
</dbReference>
<feature type="coiled-coil region" evidence="3">
    <location>
        <begin position="575"/>
        <end position="609"/>
    </location>
</feature>